<dbReference type="Proteomes" id="UP000027647">
    <property type="component" value="Unassembled WGS sequence"/>
</dbReference>
<dbReference type="InterPro" id="IPR036388">
    <property type="entry name" value="WH-like_DNA-bd_sf"/>
</dbReference>
<protein>
    <recommendedName>
        <fullName evidence="6">HTH luxR-type domain-containing protein</fullName>
    </recommendedName>
</protein>
<evidence type="ECO:0000256" key="1">
    <source>
        <dbReference type="ARBA" id="ARBA00023015"/>
    </source>
</evidence>
<dbReference type="Gene3D" id="1.10.10.10">
    <property type="entry name" value="Winged helix-like DNA-binding domain superfamily/Winged helix DNA-binding domain"/>
    <property type="match status" value="1"/>
</dbReference>
<dbReference type="PROSITE" id="PS50043">
    <property type="entry name" value="HTH_LUXR_2"/>
    <property type="match status" value="1"/>
</dbReference>
<accession>A0A074N125</accession>
<proteinExistence type="predicted"/>
<dbReference type="SMART" id="SM00421">
    <property type="entry name" value="HTH_LUXR"/>
    <property type="match status" value="1"/>
</dbReference>
<dbReference type="GO" id="GO:0006355">
    <property type="term" value="P:regulation of DNA-templated transcription"/>
    <property type="evidence" value="ECO:0007669"/>
    <property type="project" value="InterPro"/>
</dbReference>
<keyword evidence="5" id="KW-0472">Membrane</keyword>
<keyword evidence="1" id="KW-0805">Transcription regulation</keyword>
<dbReference type="Pfam" id="PF13211">
    <property type="entry name" value="DUF4019"/>
    <property type="match status" value="1"/>
</dbReference>
<evidence type="ECO:0000313" key="8">
    <source>
        <dbReference type="Proteomes" id="UP000027647"/>
    </source>
</evidence>
<evidence type="ECO:0000313" key="7">
    <source>
        <dbReference type="EMBL" id="KEO91597.1"/>
    </source>
</evidence>
<dbReference type="PRINTS" id="PR00038">
    <property type="entry name" value="HTHLUXR"/>
</dbReference>
<dbReference type="GO" id="GO:0003677">
    <property type="term" value="F:DNA binding"/>
    <property type="evidence" value="ECO:0007669"/>
    <property type="project" value="UniProtKB-KW"/>
</dbReference>
<dbReference type="PANTHER" id="PTHR44688">
    <property type="entry name" value="DNA-BINDING TRANSCRIPTIONAL ACTIVATOR DEVR_DOSR"/>
    <property type="match status" value="1"/>
</dbReference>
<reference evidence="7 8" key="1">
    <citation type="submission" date="2014-04" db="EMBL/GenBank/DDBJ databases">
        <title>A comprehensive comparison of genomes of Erythrobacter spp. strains.</title>
        <authorList>
            <person name="Zheng Q."/>
        </authorList>
    </citation>
    <scope>NUCLEOTIDE SEQUENCE [LARGE SCALE GENOMIC DNA]</scope>
    <source>
        <strain evidence="7 8">DSM 6997</strain>
    </source>
</reference>
<dbReference type="eggNOG" id="COG2771">
    <property type="taxonomic scope" value="Bacteria"/>
</dbReference>
<dbReference type="AlphaFoldDB" id="A0A074N125"/>
<dbReference type="InterPro" id="IPR016032">
    <property type="entry name" value="Sig_transdc_resp-reg_C-effctor"/>
</dbReference>
<evidence type="ECO:0000256" key="2">
    <source>
        <dbReference type="ARBA" id="ARBA00023125"/>
    </source>
</evidence>
<keyword evidence="5" id="KW-1133">Transmembrane helix</keyword>
<organism evidence="7 8">
    <name type="scientific">Erythrobacter longus</name>
    <dbReference type="NCBI Taxonomy" id="1044"/>
    <lineage>
        <taxon>Bacteria</taxon>
        <taxon>Pseudomonadati</taxon>
        <taxon>Pseudomonadota</taxon>
        <taxon>Alphaproteobacteria</taxon>
        <taxon>Sphingomonadales</taxon>
        <taxon>Erythrobacteraceae</taxon>
        <taxon>Erythrobacter/Porphyrobacter group</taxon>
        <taxon>Erythrobacter</taxon>
    </lineage>
</organism>
<dbReference type="Pfam" id="PF00196">
    <property type="entry name" value="GerE"/>
    <property type="match status" value="1"/>
</dbReference>
<sequence length="275" mass="29204">MAQEIGDLTEKEKEALRLLVEGHDAKSSANLLGLSVHTVNDRLRNARRKLGVSSSREAARILRDAEGETPQTIPQNPPQISAHTSFGMAAAEGAADNAILDQRSQKAPNRYVWLAGGMLIMSVLIAIAIFAAVSNTGGEERAASSSGGSSPQAASSTESSGASAAALSRARQFIRAVDAGNWTGSWEVAGTFFQSQAGADEWTALVEPVRGPLGKVEERRLATVQKAASLPGAPEGDYEILQYQTKFSKVDEISTETVILIRNGDGFDIAGYYIR</sequence>
<dbReference type="STRING" id="1044.EH31_02700"/>
<keyword evidence="3" id="KW-0804">Transcription</keyword>
<evidence type="ECO:0000256" key="5">
    <source>
        <dbReference type="SAM" id="Phobius"/>
    </source>
</evidence>
<dbReference type="CDD" id="cd06170">
    <property type="entry name" value="LuxR_C_like"/>
    <property type="match status" value="1"/>
</dbReference>
<keyword evidence="2" id="KW-0238">DNA-binding</keyword>
<dbReference type="InterPro" id="IPR000792">
    <property type="entry name" value="Tscrpt_reg_LuxR_C"/>
</dbReference>
<evidence type="ECO:0000256" key="3">
    <source>
        <dbReference type="ARBA" id="ARBA00023163"/>
    </source>
</evidence>
<comment type="caution">
    <text evidence="7">The sequence shown here is derived from an EMBL/GenBank/DDBJ whole genome shotgun (WGS) entry which is preliminary data.</text>
</comment>
<feature type="region of interest" description="Disordered" evidence="4">
    <location>
        <begin position="139"/>
        <end position="160"/>
    </location>
</feature>
<dbReference type="EMBL" id="JMIW01000001">
    <property type="protein sequence ID" value="KEO91597.1"/>
    <property type="molecule type" value="Genomic_DNA"/>
</dbReference>
<dbReference type="PANTHER" id="PTHR44688:SF16">
    <property type="entry name" value="DNA-BINDING TRANSCRIPTIONAL ACTIVATOR DEVR_DOSR"/>
    <property type="match status" value="1"/>
</dbReference>
<evidence type="ECO:0000256" key="4">
    <source>
        <dbReference type="SAM" id="MobiDB-lite"/>
    </source>
</evidence>
<dbReference type="InterPro" id="IPR025091">
    <property type="entry name" value="DUF4019"/>
</dbReference>
<dbReference type="OrthoDB" id="7193436at2"/>
<keyword evidence="5" id="KW-0812">Transmembrane</keyword>
<keyword evidence="8" id="KW-1185">Reference proteome</keyword>
<feature type="domain" description="HTH luxR-type" evidence="6">
    <location>
        <begin position="1"/>
        <end position="66"/>
    </location>
</feature>
<evidence type="ECO:0000259" key="6">
    <source>
        <dbReference type="PROSITE" id="PS50043"/>
    </source>
</evidence>
<name>A0A074N125_ERYLO</name>
<dbReference type="SUPFAM" id="SSF46894">
    <property type="entry name" value="C-terminal effector domain of the bipartite response regulators"/>
    <property type="match status" value="1"/>
</dbReference>
<feature type="compositionally biased region" description="Low complexity" evidence="4">
    <location>
        <begin position="143"/>
        <end position="160"/>
    </location>
</feature>
<dbReference type="RefSeq" id="WP_034957895.1">
    <property type="nucleotide sequence ID" value="NZ_JMIW01000001.1"/>
</dbReference>
<feature type="transmembrane region" description="Helical" evidence="5">
    <location>
        <begin position="111"/>
        <end position="133"/>
    </location>
</feature>
<gene>
    <name evidence="7" type="ORF">EH31_02700</name>
</gene>